<keyword evidence="6 11" id="KW-0418">Kinase</keyword>
<keyword evidence="9" id="KW-1133">Transmembrane helix</keyword>
<dbReference type="GO" id="GO:0016301">
    <property type="term" value="F:kinase activity"/>
    <property type="evidence" value="ECO:0007669"/>
    <property type="project" value="UniProtKB-KW"/>
</dbReference>
<dbReference type="RefSeq" id="WP_322133461.1">
    <property type="nucleotide sequence ID" value="NZ_CP085036.1"/>
</dbReference>
<dbReference type="Gene3D" id="3.30.565.10">
    <property type="entry name" value="Histidine kinase-like ATPase, C-terminal domain"/>
    <property type="match status" value="1"/>
</dbReference>
<evidence type="ECO:0000256" key="5">
    <source>
        <dbReference type="ARBA" id="ARBA00022741"/>
    </source>
</evidence>
<evidence type="ECO:0000256" key="2">
    <source>
        <dbReference type="ARBA" id="ARBA00012438"/>
    </source>
</evidence>
<evidence type="ECO:0000256" key="6">
    <source>
        <dbReference type="ARBA" id="ARBA00022777"/>
    </source>
</evidence>
<dbReference type="Pfam" id="PF23539">
    <property type="entry name" value="DUF7134"/>
    <property type="match status" value="1"/>
</dbReference>
<evidence type="ECO:0000256" key="4">
    <source>
        <dbReference type="ARBA" id="ARBA00022679"/>
    </source>
</evidence>
<evidence type="ECO:0000313" key="11">
    <source>
        <dbReference type="EMBL" id="MDH6181140.1"/>
    </source>
</evidence>
<evidence type="ECO:0000256" key="8">
    <source>
        <dbReference type="ARBA" id="ARBA00023012"/>
    </source>
</evidence>
<dbReference type="InterPro" id="IPR003594">
    <property type="entry name" value="HATPase_dom"/>
</dbReference>
<keyword evidence="4" id="KW-0808">Transferase</keyword>
<proteinExistence type="predicted"/>
<dbReference type="SMART" id="SM00387">
    <property type="entry name" value="HATPase_c"/>
    <property type="match status" value="1"/>
</dbReference>
<dbReference type="Pfam" id="PF07730">
    <property type="entry name" value="HisKA_3"/>
    <property type="match status" value="1"/>
</dbReference>
<evidence type="ECO:0000256" key="1">
    <source>
        <dbReference type="ARBA" id="ARBA00000085"/>
    </source>
</evidence>
<feature type="transmembrane region" description="Helical" evidence="9">
    <location>
        <begin position="136"/>
        <end position="161"/>
    </location>
</feature>
<protein>
    <recommendedName>
        <fullName evidence="2">histidine kinase</fullName>
        <ecNumber evidence="2">2.7.13.3</ecNumber>
    </recommendedName>
</protein>
<dbReference type="InterPro" id="IPR011712">
    <property type="entry name" value="Sig_transdc_His_kin_sub3_dim/P"/>
</dbReference>
<evidence type="ECO:0000313" key="12">
    <source>
        <dbReference type="Proteomes" id="UP001160142"/>
    </source>
</evidence>
<evidence type="ECO:0000256" key="7">
    <source>
        <dbReference type="ARBA" id="ARBA00022840"/>
    </source>
</evidence>
<dbReference type="Proteomes" id="UP001160142">
    <property type="component" value="Unassembled WGS sequence"/>
</dbReference>
<dbReference type="Gene3D" id="1.20.5.1930">
    <property type="match status" value="1"/>
</dbReference>
<keyword evidence="5" id="KW-0547">Nucleotide-binding</keyword>
<keyword evidence="3" id="KW-0597">Phosphoprotein</keyword>
<gene>
    <name evidence="11" type="ORF">M2152_001322</name>
</gene>
<dbReference type="PANTHER" id="PTHR24421:SF10">
    <property type="entry name" value="NITRATE_NITRITE SENSOR PROTEIN NARQ"/>
    <property type="match status" value="1"/>
</dbReference>
<feature type="domain" description="Histidine kinase/HSP90-like ATPase" evidence="10">
    <location>
        <begin position="291"/>
        <end position="383"/>
    </location>
</feature>
<keyword evidence="8" id="KW-0902">Two-component regulatory system</keyword>
<dbReference type="EC" id="2.7.13.3" evidence="2"/>
<dbReference type="InterPro" id="IPR050482">
    <property type="entry name" value="Sensor_HK_TwoCompSys"/>
</dbReference>
<dbReference type="PANTHER" id="PTHR24421">
    <property type="entry name" value="NITRATE/NITRITE SENSOR PROTEIN NARX-RELATED"/>
    <property type="match status" value="1"/>
</dbReference>
<keyword evidence="9" id="KW-0812">Transmembrane</keyword>
<sequence length="388" mass="40355">MIRSLSAPQLAFDIIVATLCVLLRSVLPFDSPAGWIMLLLMGAALAIRRLSPAIALAVAWAGAIIQMSGMLPPDAANLAILAVLFATARYGTPLVRRLGLASAIVGAVIATLYFLATGFTVALSTASAFVDAIPQLVFALVFSLGASLAVLVLSWTVGLLVRTADLARDNRRAAELSAREVAIEQERNRIARDMHDVVAHSLAVVIAQADGARYAAAANPDAAQAALATIATTAREALTDVRGLLAQLRHNQGPAPHPVLADLSALVQQLRDAGLGVDFVERGERPPVATAQQLAIYRIVQEALTNALRHGNATGNVGLQLEWGEAGASIVVRNRLRGGAEVSSTTGHGLTGMQERASLVGGSLHAGPEGDEFVVSAHIPLATAEAVS</sequence>
<dbReference type="InterPro" id="IPR036890">
    <property type="entry name" value="HATPase_C_sf"/>
</dbReference>
<evidence type="ECO:0000256" key="3">
    <source>
        <dbReference type="ARBA" id="ARBA00022553"/>
    </source>
</evidence>
<feature type="transmembrane region" description="Helical" evidence="9">
    <location>
        <begin position="104"/>
        <end position="130"/>
    </location>
</feature>
<dbReference type="InterPro" id="IPR055558">
    <property type="entry name" value="DUF7134"/>
</dbReference>
<evidence type="ECO:0000259" key="10">
    <source>
        <dbReference type="SMART" id="SM00387"/>
    </source>
</evidence>
<organism evidence="11 12">
    <name type="scientific">Antiquaquibacter oligotrophicus</name>
    <dbReference type="NCBI Taxonomy" id="2880260"/>
    <lineage>
        <taxon>Bacteria</taxon>
        <taxon>Bacillati</taxon>
        <taxon>Actinomycetota</taxon>
        <taxon>Actinomycetes</taxon>
        <taxon>Micrococcales</taxon>
        <taxon>Microbacteriaceae</taxon>
        <taxon>Antiquaquibacter</taxon>
    </lineage>
</organism>
<keyword evidence="12" id="KW-1185">Reference proteome</keyword>
<dbReference type="SUPFAM" id="SSF55874">
    <property type="entry name" value="ATPase domain of HSP90 chaperone/DNA topoisomerase II/histidine kinase"/>
    <property type="match status" value="1"/>
</dbReference>
<comment type="caution">
    <text evidence="11">The sequence shown here is derived from an EMBL/GenBank/DDBJ whole genome shotgun (WGS) entry which is preliminary data.</text>
</comment>
<keyword evidence="9" id="KW-0472">Membrane</keyword>
<dbReference type="EMBL" id="JARXVQ010000001">
    <property type="protein sequence ID" value="MDH6181140.1"/>
    <property type="molecule type" value="Genomic_DNA"/>
</dbReference>
<dbReference type="CDD" id="cd16917">
    <property type="entry name" value="HATPase_UhpB-NarQ-NarX-like"/>
    <property type="match status" value="1"/>
</dbReference>
<comment type="catalytic activity">
    <reaction evidence="1">
        <text>ATP + protein L-histidine = ADP + protein N-phospho-L-histidine.</text>
        <dbReference type="EC" id="2.7.13.3"/>
    </reaction>
</comment>
<accession>A0ABT6KM99</accession>
<name>A0ABT6KM99_9MICO</name>
<reference evidence="11 12" key="1">
    <citation type="submission" date="2023-04" db="EMBL/GenBank/DDBJ databases">
        <title>Genome Encyclopedia of Bacteria and Archaea VI: Functional Genomics of Type Strains.</title>
        <authorList>
            <person name="Whitman W."/>
        </authorList>
    </citation>
    <scope>NUCLEOTIDE SEQUENCE [LARGE SCALE GENOMIC DNA]</scope>
    <source>
        <strain evidence="11 12">SG_E_30_P1</strain>
    </source>
</reference>
<keyword evidence="7" id="KW-0067">ATP-binding</keyword>
<evidence type="ECO:0000256" key="9">
    <source>
        <dbReference type="SAM" id="Phobius"/>
    </source>
</evidence>
<dbReference type="Pfam" id="PF02518">
    <property type="entry name" value="HATPase_c"/>
    <property type="match status" value="1"/>
</dbReference>